<accession>A0A9Q8RHN3</accession>
<dbReference type="RefSeq" id="WP_141598168.1">
    <property type="nucleotide sequence ID" value="NZ_CP091953.1"/>
</dbReference>
<evidence type="ECO:0000256" key="2">
    <source>
        <dbReference type="SAM" id="Phobius"/>
    </source>
</evidence>
<evidence type="ECO:0000256" key="1">
    <source>
        <dbReference type="SAM" id="MobiDB-lite"/>
    </source>
</evidence>
<dbReference type="Proteomes" id="UP000829829">
    <property type="component" value="Chromosome 1"/>
</dbReference>
<dbReference type="EMBL" id="CP091957">
    <property type="protein sequence ID" value="UOG56866.1"/>
    <property type="molecule type" value="Genomic_DNA"/>
</dbReference>
<organism evidence="3 4">
    <name type="scientific">Leptospira noguchii</name>
    <dbReference type="NCBI Taxonomy" id="28182"/>
    <lineage>
        <taxon>Bacteria</taxon>
        <taxon>Pseudomonadati</taxon>
        <taxon>Spirochaetota</taxon>
        <taxon>Spirochaetia</taxon>
        <taxon>Leptospirales</taxon>
        <taxon>Leptospiraceae</taxon>
        <taxon>Leptospira</taxon>
    </lineage>
</organism>
<name>A0A9Q8RHN3_9LEPT</name>
<reference evidence="3" key="1">
    <citation type="submission" date="2022-02" db="EMBL/GenBank/DDBJ databases">
        <title>The genetically variable rfb locus in Leptospira is a mobile cassette and a molecular signature of serovar identity.</title>
        <authorList>
            <person name="Nieves C."/>
            <person name="Vincent A.T."/>
            <person name="Zarantonelli L."/>
            <person name="Picardeau M."/>
            <person name="Veyrier F.J."/>
            <person name="Buschiazzo A."/>
        </authorList>
    </citation>
    <scope>NUCLEOTIDE SEQUENCE</scope>
    <source>
        <strain evidence="3">IP1512017</strain>
    </source>
</reference>
<gene>
    <name evidence="3" type="ORF">MAL03_01160</name>
</gene>
<protein>
    <submittedName>
        <fullName evidence="3">Uncharacterized protein</fullName>
    </submittedName>
</protein>
<keyword evidence="2" id="KW-0812">Transmembrane</keyword>
<proteinExistence type="predicted"/>
<evidence type="ECO:0000313" key="3">
    <source>
        <dbReference type="EMBL" id="UOG56866.1"/>
    </source>
</evidence>
<keyword evidence="2" id="KW-1133">Transmembrane helix</keyword>
<sequence>MAKKDLLKQAAGAHVRKTLGGEAKEEQINQKEVPTSETWKENSPVETSLQKETLKEKSENQTITKNEIDSTFKTHNQETKESPSIQNSSSAREEKYLPKKNHLHRISSVMRLEDYTKPESPEREGSSRFLKIVGVILLVMAIWFFWPAKHEIYMDIDKMTPEKVSGMSSQKEYHFSHGQDFFIYYKKGWSTPKKVRLTIYRTDGGKEEFSIQEKDFRKNFEKFQTYYDDTFFDQQGSYEVEIRDEDGELLVSKKFTID</sequence>
<dbReference type="AlphaFoldDB" id="A0A9Q8RHN3"/>
<keyword evidence="2" id="KW-0472">Membrane</keyword>
<feature type="transmembrane region" description="Helical" evidence="2">
    <location>
        <begin position="129"/>
        <end position="146"/>
    </location>
</feature>
<feature type="region of interest" description="Disordered" evidence="1">
    <location>
        <begin position="1"/>
        <end position="98"/>
    </location>
</feature>
<feature type="compositionally biased region" description="Basic and acidic residues" evidence="1">
    <location>
        <begin position="66"/>
        <end position="81"/>
    </location>
</feature>
<evidence type="ECO:0000313" key="4">
    <source>
        <dbReference type="Proteomes" id="UP000829829"/>
    </source>
</evidence>